<dbReference type="eggNOG" id="COG4677">
    <property type="taxonomic scope" value="Bacteria"/>
</dbReference>
<evidence type="ECO:0000313" key="1">
    <source>
        <dbReference type="EMBL" id="OOH96775.1"/>
    </source>
</evidence>
<dbReference type="AlphaFoldDB" id="A0A1T3IC00"/>
<protein>
    <submittedName>
        <fullName evidence="1">DUF4861 domain-containing protein</fullName>
    </submittedName>
</protein>
<organism evidence="1 2">
    <name type="scientific">Elizabethkingia meningoseptica</name>
    <name type="common">Chryseobacterium meningosepticum</name>
    <dbReference type="NCBI Taxonomy" id="238"/>
    <lineage>
        <taxon>Bacteria</taxon>
        <taxon>Pseudomonadati</taxon>
        <taxon>Bacteroidota</taxon>
        <taxon>Flavobacteriia</taxon>
        <taxon>Flavobacteriales</taxon>
        <taxon>Weeksellaceae</taxon>
        <taxon>Elizabethkingia</taxon>
    </lineage>
</organism>
<evidence type="ECO:0000313" key="2">
    <source>
        <dbReference type="Proteomes" id="UP000188947"/>
    </source>
</evidence>
<dbReference type="InterPro" id="IPR032342">
    <property type="entry name" value="DUF4861"/>
</dbReference>
<keyword evidence="2" id="KW-1185">Reference proteome</keyword>
<gene>
    <name evidence="1" type="ORF">BMF97_05775</name>
</gene>
<dbReference type="Pfam" id="PF16153">
    <property type="entry name" value="DUF4861"/>
    <property type="match status" value="1"/>
</dbReference>
<sequence>MKSLTLLAFGFVGVLSFAQTKPLLKLQLTNTIPLERKNQSVEIASASVTGLKNKTFIVKNQADQSEIPYQWLSDGKLLIQADFKPNEHKKIIFTEGTPSKIDAKVYGRFVPERYDDFAWENDKIAFRMYGKSLEKVPNQNAWGMDAWSKRTNRLILDEWYKLNNYHNDNGDGLDFFHVGSSLGAGDVLPFVGDKLTYLGNYQGYKIIDKGPLRFSFQLEYPEVKIDGYNKIAAVKKVSLDAGSQMNKVEVTYTFNGQSTVPVFAGLVHWDGKGEKTIDDAKHIAAYWPEDSKDGIVGTAMIFPGSKGKILNVLKHLGEKFILKNNQPLTFYSGAAWSKAGVIQNNNEWKKYLEQFAYKSGNPVKVTNMK</sequence>
<name>A0A1T3IC00_ELIME</name>
<reference evidence="1 2" key="1">
    <citation type="submission" date="2016-11" db="EMBL/GenBank/DDBJ databases">
        <title>Genome sequence and comparative genomic analysis of clinical strain Elizabethkingia meningoseptica 61421 PRCM.</title>
        <authorList>
            <person name="Wang M."/>
            <person name="Hu S."/>
            <person name="Cao L."/>
            <person name="Jiang T."/>
            <person name="Zhou Y."/>
            <person name="Ming D."/>
        </authorList>
    </citation>
    <scope>NUCLEOTIDE SEQUENCE [LARGE SCALE GENOMIC DNA]</scope>
    <source>
        <strain evidence="1 2">61421 PRCM</strain>
    </source>
</reference>
<accession>A0A1T3IC00</accession>
<proteinExistence type="predicted"/>
<dbReference type="RefSeq" id="WP_070904688.1">
    <property type="nucleotide sequence ID" value="NZ_CP016378.1"/>
</dbReference>
<comment type="caution">
    <text evidence="1">The sequence shown here is derived from an EMBL/GenBank/DDBJ whole genome shotgun (WGS) entry which is preliminary data.</text>
</comment>
<dbReference type="Proteomes" id="UP000188947">
    <property type="component" value="Unassembled WGS sequence"/>
</dbReference>
<dbReference type="EMBL" id="MPOG01000007">
    <property type="protein sequence ID" value="OOH96775.1"/>
    <property type="molecule type" value="Genomic_DNA"/>
</dbReference>
<dbReference type="OrthoDB" id="9800230at2"/>
<dbReference type="STRING" id="238.BBD35_16335"/>